<comment type="caution">
    <text evidence="1">The sequence shown here is derived from an EMBL/GenBank/DDBJ whole genome shotgun (WGS) entry which is preliminary data.</text>
</comment>
<evidence type="ECO:0000313" key="1">
    <source>
        <dbReference type="EMBL" id="KKP86100.1"/>
    </source>
</evidence>
<name>A0A0G0FFC5_9BACT</name>
<proteinExistence type="predicted"/>
<evidence type="ECO:0000313" key="2">
    <source>
        <dbReference type="Proteomes" id="UP000034536"/>
    </source>
</evidence>
<gene>
    <name evidence="1" type="ORF">UR89_C0033G0003</name>
</gene>
<dbReference type="Proteomes" id="UP000034536">
    <property type="component" value="Unassembled WGS sequence"/>
</dbReference>
<organism evidence="1 2">
    <name type="scientific">Candidatus Roizmanbacteria bacterium GW2011_GWA2_35_8</name>
    <dbReference type="NCBI Taxonomy" id="1618479"/>
    <lineage>
        <taxon>Bacteria</taxon>
        <taxon>Candidatus Roizmaniibacteriota</taxon>
    </lineage>
</organism>
<accession>A0A0G0FFC5</accession>
<dbReference type="AlphaFoldDB" id="A0A0G0FFC5"/>
<dbReference type="EMBL" id="LBQX01000033">
    <property type="protein sequence ID" value="KKP86100.1"/>
    <property type="molecule type" value="Genomic_DNA"/>
</dbReference>
<protein>
    <submittedName>
        <fullName evidence="1">Uncharacterized protein</fullName>
    </submittedName>
</protein>
<sequence>MPEKLKPIRLTSFLYQVKELSKKYPLSFEQRTIEATTFSPRSSAEMVEQLKREKIMIPESVLAGFRIDGNDSKNNWLISQEERKQGFIAMRFDKNRGQVSLDDANVIIGVEFDKNGQANRIILSGIGKGNNALAAEYLHHSGLKSGNYKKPRQKRIGNDELVLNSVDIGIRNKIIENNLQLEHRSISPYLTSKIIKSSESHYFLRLYNPWNDDNPDNLEYWSRNGEYIFNQDKLTVEYYGLVYSFSCF</sequence>
<reference evidence="1 2" key="1">
    <citation type="journal article" date="2015" name="Nature">
        <title>rRNA introns, odd ribosomes, and small enigmatic genomes across a large radiation of phyla.</title>
        <authorList>
            <person name="Brown C.T."/>
            <person name="Hug L.A."/>
            <person name="Thomas B.C."/>
            <person name="Sharon I."/>
            <person name="Castelle C.J."/>
            <person name="Singh A."/>
            <person name="Wilkins M.J."/>
            <person name="Williams K.H."/>
            <person name="Banfield J.F."/>
        </authorList>
    </citation>
    <scope>NUCLEOTIDE SEQUENCE [LARGE SCALE GENOMIC DNA]</scope>
</reference>